<evidence type="ECO:0000259" key="7">
    <source>
        <dbReference type="PROSITE" id="PS50110"/>
    </source>
</evidence>
<feature type="domain" description="PAC" evidence="9">
    <location>
        <begin position="214"/>
        <end position="267"/>
    </location>
</feature>
<dbReference type="PANTHER" id="PTHR43547:SF2">
    <property type="entry name" value="HYBRID SIGNAL TRANSDUCTION HISTIDINE KINASE C"/>
    <property type="match status" value="1"/>
</dbReference>
<keyword evidence="11" id="KW-1185">Reference proteome</keyword>
<dbReference type="SMART" id="SM00448">
    <property type="entry name" value="REC"/>
    <property type="match status" value="1"/>
</dbReference>
<dbReference type="PROSITE" id="PS50110">
    <property type="entry name" value="RESPONSE_REGULATORY"/>
    <property type="match status" value="1"/>
</dbReference>
<feature type="domain" description="Histidine kinase" evidence="6">
    <location>
        <begin position="408"/>
        <end position="621"/>
    </location>
</feature>
<dbReference type="Pfam" id="PF08447">
    <property type="entry name" value="PAS_3"/>
    <property type="match status" value="1"/>
</dbReference>
<evidence type="ECO:0000256" key="5">
    <source>
        <dbReference type="SAM" id="Coils"/>
    </source>
</evidence>
<evidence type="ECO:0000313" key="11">
    <source>
        <dbReference type="Proteomes" id="UP001291309"/>
    </source>
</evidence>
<comment type="catalytic activity">
    <reaction evidence="1">
        <text>ATP + protein L-histidine = ADP + protein N-phospho-L-histidine.</text>
        <dbReference type="EC" id="2.7.13.3"/>
    </reaction>
</comment>
<dbReference type="CDD" id="cd00075">
    <property type="entry name" value="HATPase"/>
    <property type="match status" value="1"/>
</dbReference>
<dbReference type="InterPro" id="IPR004358">
    <property type="entry name" value="Sig_transdc_His_kin-like_C"/>
</dbReference>
<evidence type="ECO:0000259" key="8">
    <source>
        <dbReference type="PROSITE" id="PS50112"/>
    </source>
</evidence>
<evidence type="ECO:0000256" key="4">
    <source>
        <dbReference type="PROSITE-ProRule" id="PRU00169"/>
    </source>
</evidence>
<dbReference type="InterPro" id="IPR013655">
    <property type="entry name" value="PAS_fold_3"/>
</dbReference>
<feature type="domain" description="PAC" evidence="9">
    <location>
        <begin position="344"/>
        <end position="397"/>
    </location>
</feature>
<comment type="caution">
    <text evidence="10">The sequence shown here is derived from an EMBL/GenBank/DDBJ whole genome shotgun (WGS) entry which is preliminary data.</text>
</comment>
<evidence type="ECO:0000256" key="2">
    <source>
        <dbReference type="ARBA" id="ARBA00012438"/>
    </source>
</evidence>
<feature type="domain" description="PAS" evidence="8">
    <location>
        <begin position="143"/>
        <end position="214"/>
    </location>
</feature>
<dbReference type="NCBIfam" id="TIGR00229">
    <property type="entry name" value="sensory_box"/>
    <property type="match status" value="2"/>
</dbReference>
<dbReference type="InterPro" id="IPR005467">
    <property type="entry name" value="His_kinase_dom"/>
</dbReference>
<sequence>MTPVERFTAWIVDDSALEAEAVRRALAGSCDAEVFRDGPSVLERISMAPLPDVVVLDWMLPGSSGLEVCRFLRQNWDEAELPILILTARGTKPDVVEGLSAGANDYVAKPYATAELAARVSVLVRLRRTHLRALRAEAEVRQHEQEFRRLAENLPDVVARFDPQHRHLYVSPSITRISALSPERFLGKTNAELGMPAQQVAQWRAAIDAALQGREVSVRFEFPAEDGLRHFHSRVVPERDEQGRVESVLCIARDVTAQVRAEQAMRESEERLRLTIEAGEVGTWDAHLHTQALNFDARAKRFFGLSPDRPMSVEHFFAALHPEDRERIRSDVEVAVKGGFEGVFQPEFRTVGLEDGLERWVAAQGRVIFDVQGKAVRFLGTLRDISNLKRQEEETRRMQEFEQKLVGIVGHDLRNPLGAIQVSAALLERRLSEPALVRKAQVISAAAGRAGNIISDLLDLTKARLGGGIPVHPQSCDLHEVIREVVEEHSAAHPARQIRLGLNDAAQGTWDRERLAQVVANLLSNALNYSPPETSVEVATEKAEEELLVRIHNEGPPIPEALRARLFEPFKRSLEGQVRREGLGLGLYIAERIVTAHGGHIDVASSAQHGTTFSVHLPWRARESLERQ</sequence>
<dbReference type="Gene3D" id="1.10.287.130">
    <property type="match status" value="1"/>
</dbReference>
<dbReference type="SUPFAM" id="SSF55874">
    <property type="entry name" value="ATPase domain of HSP90 chaperone/DNA topoisomerase II/histidine kinase"/>
    <property type="match status" value="1"/>
</dbReference>
<dbReference type="InterPro" id="IPR000700">
    <property type="entry name" value="PAS-assoc_C"/>
</dbReference>
<dbReference type="InterPro" id="IPR000014">
    <property type="entry name" value="PAS"/>
</dbReference>
<proteinExistence type="predicted"/>
<evidence type="ECO:0000256" key="3">
    <source>
        <dbReference type="ARBA" id="ARBA00022553"/>
    </source>
</evidence>
<dbReference type="SMART" id="SM00388">
    <property type="entry name" value="HisKA"/>
    <property type="match status" value="1"/>
</dbReference>
<feature type="domain" description="Response regulatory" evidence="7">
    <location>
        <begin position="8"/>
        <end position="124"/>
    </location>
</feature>
<dbReference type="PRINTS" id="PR00344">
    <property type="entry name" value="BCTRLSENSOR"/>
</dbReference>
<dbReference type="SUPFAM" id="SSF52172">
    <property type="entry name" value="CheY-like"/>
    <property type="match status" value="1"/>
</dbReference>
<organism evidence="10 11">
    <name type="scientific">Hyalangium rubrum</name>
    <dbReference type="NCBI Taxonomy" id="3103134"/>
    <lineage>
        <taxon>Bacteria</taxon>
        <taxon>Pseudomonadati</taxon>
        <taxon>Myxococcota</taxon>
        <taxon>Myxococcia</taxon>
        <taxon>Myxococcales</taxon>
        <taxon>Cystobacterineae</taxon>
        <taxon>Archangiaceae</taxon>
        <taxon>Hyalangium</taxon>
    </lineage>
</organism>
<dbReference type="Gene3D" id="3.40.50.2300">
    <property type="match status" value="1"/>
</dbReference>
<dbReference type="Proteomes" id="UP001291309">
    <property type="component" value="Unassembled WGS sequence"/>
</dbReference>
<dbReference type="PROSITE" id="PS50112">
    <property type="entry name" value="PAS"/>
    <property type="match status" value="2"/>
</dbReference>
<gene>
    <name evidence="10" type="ORF">SYV04_18795</name>
</gene>
<dbReference type="SUPFAM" id="SSF47384">
    <property type="entry name" value="Homodimeric domain of signal transducing histidine kinase"/>
    <property type="match status" value="1"/>
</dbReference>
<dbReference type="InterPro" id="IPR001610">
    <property type="entry name" value="PAC"/>
</dbReference>
<keyword evidence="5" id="KW-0175">Coiled coil</keyword>
<dbReference type="CDD" id="cd00082">
    <property type="entry name" value="HisKA"/>
    <property type="match status" value="1"/>
</dbReference>
<dbReference type="Gene3D" id="3.30.450.20">
    <property type="entry name" value="PAS domain"/>
    <property type="match status" value="2"/>
</dbReference>
<reference evidence="10 11" key="1">
    <citation type="submission" date="2023-12" db="EMBL/GenBank/DDBJ databases">
        <title>the genome sequence of Hyalangium sp. s54d21.</title>
        <authorList>
            <person name="Zhang X."/>
        </authorList>
    </citation>
    <scope>NUCLEOTIDE SEQUENCE [LARGE SCALE GENOMIC DNA]</scope>
    <source>
        <strain evidence="11">s54d21</strain>
    </source>
</reference>
<dbReference type="Pfam" id="PF08448">
    <property type="entry name" value="PAS_4"/>
    <property type="match status" value="1"/>
</dbReference>
<dbReference type="SMART" id="SM00091">
    <property type="entry name" value="PAS"/>
    <property type="match status" value="2"/>
</dbReference>
<dbReference type="Pfam" id="PF00072">
    <property type="entry name" value="Response_reg"/>
    <property type="match status" value="1"/>
</dbReference>
<dbReference type="CDD" id="cd17574">
    <property type="entry name" value="REC_OmpR"/>
    <property type="match status" value="1"/>
</dbReference>
<dbReference type="InterPro" id="IPR013656">
    <property type="entry name" value="PAS_4"/>
</dbReference>
<dbReference type="InterPro" id="IPR003594">
    <property type="entry name" value="HATPase_dom"/>
</dbReference>
<dbReference type="SUPFAM" id="SSF55785">
    <property type="entry name" value="PYP-like sensor domain (PAS domain)"/>
    <property type="match status" value="2"/>
</dbReference>
<dbReference type="PROSITE" id="PS50113">
    <property type="entry name" value="PAC"/>
    <property type="match status" value="2"/>
</dbReference>
<dbReference type="RefSeq" id="WP_321547205.1">
    <property type="nucleotide sequence ID" value="NZ_JAXIVS010000006.1"/>
</dbReference>
<dbReference type="InterPro" id="IPR036890">
    <property type="entry name" value="HATPase_C_sf"/>
</dbReference>
<evidence type="ECO:0000259" key="9">
    <source>
        <dbReference type="PROSITE" id="PS50113"/>
    </source>
</evidence>
<dbReference type="Gene3D" id="2.10.70.100">
    <property type="match status" value="1"/>
</dbReference>
<dbReference type="SMART" id="SM00086">
    <property type="entry name" value="PAC"/>
    <property type="match status" value="2"/>
</dbReference>
<keyword evidence="3 4" id="KW-0597">Phosphoprotein</keyword>
<dbReference type="InterPro" id="IPR036097">
    <property type="entry name" value="HisK_dim/P_sf"/>
</dbReference>
<dbReference type="Pfam" id="PF02518">
    <property type="entry name" value="HATPase_c"/>
    <property type="match status" value="1"/>
</dbReference>
<dbReference type="PANTHER" id="PTHR43547">
    <property type="entry name" value="TWO-COMPONENT HISTIDINE KINASE"/>
    <property type="match status" value="1"/>
</dbReference>
<feature type="modified residue" description="4-aspartylphosphate" evidence="4">
    <location>
        <position position="57"/>
    </location>
</feature>
<dbReference type="InterPro" id="IPR011006">
    <property type="entry name" value="CheY-like_superfamily"/>
</dbReference>
<protein>
    <recommendedName>
        <fullName evidence="2">histidine kinase</fullName>
        <ecNumber evidence="2">2.7.13.3</ecNumber>
    </recommendedName>
</protein>
<accession>A0ABU5H6K7</accession>
<dbReference type="Pfam" id="PF00512">
    <property type="entry name" value="HisKA"/>
    <property type="match status" value="1"/>
</dbReference>
<evidence type="ECO:0000256" key="1">
    <source>
        <dbReference type="ARBA" id="ARBA00000085"/>
    </source>
</evidence>
<dbReference type="EC" id="2.7.13.3" evidence="2"/>
<dbReference type="InterPro" id="IPR001789">
    <property type="entry name" value="Sig_transdc_resp-reg_receiver"/>
</dbReference>
<dbReference type="PROSITE" id="PS50109">
    <property type="entry name" value="HIS_KIN"/>
    <property type="match status" value="1"/>
</dbReference>
<feature type="coiled-coil region" evidence="5">
    <location>
        <begin position="126"/>
        <end position="153"/>
    </location>
</feature>
<name>A0ABU5H6K7_9BACT</name>
<dbReference type="InterPro" id="IPR003661">
    <property type="entry name" value="HisK_dim/P_dom"/>
</dbReference>
<dbReference type="InterPro" id="IPR035965">
    <property type="entry name" value="PAS-like_dom_sf"/>
</dbReference>
<feature type="domain" description="PAS" evidence="8">
    <location>
        <begin position="268"/>
        <end position="339"/>
    </location>
</feature>
<dbReference type="EMBL" id="JAXIVS010000006">
    <property type="protein sequence ID" value="MDY7228478.1"/>
    <property type="molecule type" value="Genomic_DNA"/>
</dbReference>
<dbReference type="CDD" id="cd00130">
    <property type="entry name" value="PAS"/>
    <property type="match status" value="2"/>
</dbReference>
<evidence type="ECO:0000259" key="6">
    <source>
        <dbReference type="PROSITE" id="PS50109"/>
    </source>
</evidence>
<evidence type="ECO:0000313" key="10">
    <source>
        <dbReference type="EMBL" id="MDY7228478.1"/>
    </source>
</evidence>
<dbReference type="SMART" id="SM00387">
    <property type="entry name" value="HATPase_c"/>
    <property type="match status" value="1"/>
</dbReference>
<dbReference type="Gene3D" id="3.30.565.10">
    <property type="entry name" value="Histidine kinase-like ATPase, C-terminal domain"/>
    <property type="match status" value="1"/>
</dbReference>